<keyword evidence="3" id="KW-1185">Reference proteome</keyword>
<comment type="caution">
    <text evidence="2">The sequence shown here is derived from an EMBL/GenBank/DDBJ whole genome shotgun (WGS) entry which is preliminary data.</text>
</comment>
<evidence type="ECO:0000313" key="2">
    <source>
        <dbReference type="EMBL" id="MQM06299.1"/>
    </source>
</evidence>
<proteinExistence type="predicted"/>
<keyword evidence="1" id="KW-0732">Signal</keyword>
<sequence>MDFVSSFLFHVAMVVFFKDAVESGNHLKKFLWRNYCWRPLFHGSLALGGAQEKRHVVTGAPPLEHPPPPKGCCPVDPRNLITQVDLQDLAAQVLRVVDGDKRPTIGLVYAKIETAKKKICEVSPRYAHLVLDVVEDRWDLQMSKDLHMAAYYLHPAYHYAMELSYDDELMAAFTRIVERLSKSALDAADAIDEASINLPT</sequence>
<evidence type="ECO:0000256" key="1">
    <source>
        <dbReference type="SAM" id="SignalP"/>
    </source>
</evidence>
<feature type="signal peptide" evidence="1">
    <location>
        <begin position="1"/>
        <end position="23"/>
    </location>
</feature>
<accession>A0A843W9U7</accession>
<dbReference type="AlphaFoldDB" id="A0A843W9U7"/>
<dbReference type="EMBL" id="NMUH01003595">
    <property type="protein sequence ID" value="MQM06299.1"/>
    <property type="molecule type" value="Genomic_DNA"/>
</dbReference>
<organism evidence="2 3">
    <name type="scientific">Colocasia esculenta</name>
    <name type="common">Wild taro</name>
    <name type="synonym">Arum esculentum</name>
    <dbReference type="NCBI Taxonomy" id="4460"/>
    <lineage>
        <taxon>Eukaryota</taxon>
        <taxon>Viridiplantae</taxon>
        <taxon>Streptophyta</taxon>
        <taxon>Embryophyta</taxon>
        <taxon>Tracheophyta</taxon>
        <taxon>Spermatophyta</taxon>
        <taxon>Magnoliopsida</taxon>
        <taxon>Liliopsida</taxon>
        <taxon>Araceae</taxon>
        <taxon>Aroideae</taxon>
        <taxon>Colocasieae</taxon>
        <taxon>Colocasia</taxon>
    </lineage>
</organism>
<dbReference type="Proteomes" id="UP000652761">
    <property type="component" value="Unassembled WGS sequence"/>
</dbReference>
<dbReference type="InterPro" id="IPR012337">
    <property type="entry name" value="RNaseH-like_sf"/>
</dbReference>
<protein>
    <submittedName>
        <fullName evidence="2">Uncharacterized protein</fullName>
    </submittedName>
</protein>
<gene>
    <name evidence="2" type="ORF">Taro_039120</name>
</gene>
<name>A0A843W9U7_COLES</name>
<evidence type="ECO:0000313" key="3">
    <source>
        <dbReference type="Proteomes" id="UP000652761"/>
    </source>
</evidence>
<dbReference type="SUPFAM" id="SSF53098">
    <property type="entry name" value="Ribonuclease H-like"/>
    <property type="match status" value="1"/>
</dbReference>
<feature type="chain" id="PRO_5032545729" evidence="1">
    <location>
        <begin position="24"/>
        <end position="200"/>
    </location>
</feature>
<reference evidence="2" key="1">
    <citation type="submission" date="2017-07" db="EMBL/GenBank/DDBJ databases">
        <title>Taro Niue Genome Assembly and Annotation.</title>
        <authorList>
            <person name="Atibalentja N."/>
            <person name="Keating K."/>
            <person name="Fields C.J."/>
        </authorList>
    </citation>
    <scope>NUCLEOTIDE SEQUENCE</scope>
    <source>
        <strain evidence="2">Niue_2</strain>
        <tissue evidence="2">Leaf</tissue>
    </source>
</reference>